<dbReference type="EMBL" id="JARGYC010000026">
    <property type="protein sequence ID" value="MDF0601355.1"/>
    <property type="molecule type" value="Genomic_DNA"/>
</dbReference>
<dbReference type="GO" id="GO:0004135">
    <property type="term" value="F:amylo-alpha-1,6-glucosidase activity"/>
    <property type="evidence" value="ECO:0007669"/>
    <property type="project" value="InterPro"/>
</dbReference>
<dbReference type="Pfam" id="PF02922">
    <property type="entry name" value="CBM_48"/>
    <property type="match status" value="1"/>
</dbReference>
<sequence>MNVMKERLPAKLAGHSLSAGQPDPLGATFDGEGVNFALFSAHAELVELCLFAADGSTELARIPLRERDGDVWHVHVAGLGPGTPYGYRVHGPYKPEDGHRFNPNKLLLDPYAKKHTGKLQWNDAVYGYILNAPKADLSFDARDSAPFVPKSVVADPSFQWGDDKPPRVRRSETVIYEAHVKGLTQTHPEVEPHIAGTYRGVASEPMLEHMAKLGVTTVELLPVHAFLDDRFLVQKRLRNYWGYQSIGFFAPEPRYMAHGELWEFQTMVRRLHHAGFEVILDVVYNHTAEANELGPTLSFRGLDNASYYRLADGGRYYINDTGTGNTLNVSHPAVLRMVMDSLRYWVEVMHVDGFRFDLASTLGREGDNGFDPHGGFLDAIRQDPVLNKVKLIAEPWDVGPGGYQLGAFPHPFLEWNDTFRDTTRRFWRGDGLQTADFASRLVGSADKFDHSGRAATSSVNFVTAHDGFTLQDLVSYTVKRNLANGEGDRDGKDENYSDNLGLEGPTSNPAIRAARAQRKRNFLATMFLAQGTPMLLAGDEIGNTQGGNNNAYAQDNETGWLDWANADENLAGFVAKLTALRRAHPVLRQRLFLHSRPRRLDGLADLFWRMPDGKRPTREDWHDPDWATLCVELRTSSFTPDYAASDDVVFAVFNAGGETEVALPPCPEGSVWEVILDTTEPDAGPHNPIGSKIMAPAHSVLALERVPTKEEAT</sequence>
<dbReference type="SMART" id="SM00642">
    <property type="entry name" value="Aamy"/>
    <property type="match status" value="1"/>
</dbReference>
<feature type="compositionally biased region" description="Basic and acidic residues" evidence="4">
    <location>
        <begin position="486"/>
        <end position="495"/>
    </location>
</feature>
<dbReference type="AlphaFoldDB" id="A0AAE3T8F1"/>
<feature type="domain" description="Glycosyl hydrolase family 13 catalytic" evidence="5">
    <location>
        <begin position="151"/>
        <end position="581"/>
    </location>
</feature>
<evidence type="ECO:0000259" key="5">
    <source>
        <dbReference type="SMART" id="SM00642"/>
    </source>
</evidence>
<keyword evidence="3" id="KW-0326">Glycosidase</keyword>
<dbReference type="CDD" id="cd11326">
    <property type="entry name" value="AmyAc_Glg_debranch"/>
    <property type="match status" value="1"/>
</dbReference>
<feature type="region of interest" description="Disordered" evidence="4">
    <location>
        <begin position="483"/>
        <end position="509"/>
    </location>
</feature>
<dbReference type="Gene3D" id="3.20.20.80">
    <property type="entry name" value="Glycosidases"/>
    <property type="match status" value="1"/>
</dbReference>
<gene>
    <name evidence="6" type="primary">glgX</name>
    <name evidence="6" type="ORF">P1J78_11485</name>
</gene>
<evidence type="ECO:0000256" key="4">
    <source>
        <dbReference type="SAM" id="MobiDB-lite"/>
    </source>
</evidence>
<dbReference type="SUPFAM" id="SSF81296">
    <property type="entry name" value="E set domains"/>
    <property type="match status" value="1"/>
</dbReference>
<name>A0AAE3T8F1_9RHOB</name>
<dbReference type="InterPro" id="IPR013783">
    <property type="entry name" value="Ig-like_fold"/>
</dbReference>
<dbReference type="InterPro" id="IPR044505">
    <property type="entry name" value="GlgX_Isoamylase_N_E_set"/>
</dbReference>
<evidence type="ECO:0000256" key="3">
    <source>
        <dbReference type="ARBA" id="ARBA00023295"/>
    </source>
</evidence>
<dbReference type="SUPFAM" id="SSF51011">
    <property type="entry name" value="Glycosyl hydrolase domain"/>
    <property type="match status" value="1"/>
</dbReference>
<dbReference type="Gene3D" id="2.60.40.1180">
    <property type="entry name" value="Golgi alpha-mannosidase II"/>
    <property type="match status" value="1"/>
</dbReference>
<evidence type="ECO:0000313" key="7">
    <source>
        <dbReference type="Proteomes" id="UP001220964"/>
    </source>
</evidence>
<evidence type="ECO:0000256" key="2">
    <source>
        <dbReference type="ARBA" id="ARBA00022801"/>
    </source>
</evidence>
<dbReference type="Pfam" id="PF00128">
    <property type="entry name" value="Alpha-amylase"/>
    <property type="match status" value="1"/>
</dbReference>
<evidence type="ECO:0000313" key="6">
    <source>
        <dbReference type="EMBL" id="MDF0601355.1"/>
    </source>
</evidence>
<dbReference type="InterPro" id="IPR013780">
    <property type="entry name" value="Glyco_hydro_b"/>
</dbReference>
<keyword evidence="7" id="KW-1185">Reference proteome</keyword>
<organism evidence="6 7">
    <name type="scientific">Psychromarinibacter sediminicola</name>
    <dbReference type="NCBI Taxonomy" id="3033385"/>
    <lineage>
        <taxon>Bacteria</taxon>
        <taxon>Pseudomonadati</taxon>
        <taxon>Pseudomonadota</taxon>
        <taxon>Alphaproteobacteria</taxon>
        <taxon>Rhodobacterales</taxon>
        <taxon>Paracoccaceae</taxon>
        <taxon>Psychromarinibacter</taxon>
    </lineage>
</organism>
<accession>A0AAE3T8F1</accession>
<comment type="caution">
    <text evidence="6">The sequence shown here is derived from an EMBL/GenBank/DDBJ whole genome shotgun (WGS) entry which is preliminary data.</text>
</comment>
<dbReference type="InterPro" id="IPR011837">
    <property type="entry name" value="Glycogen_debranch_GlgX"/>
</dbReference>
<dbReference type="PANTHER" id="PTHR43002">
    <property type="entry name" value="GLYCOGEN DEBRANCHING ENZYME"/>
    <property type="match status" value="1"/>
</dbReference>
<reference evidence="6" key="1">
    <citation type="submission" date="2023-03" db="EMBL/GenBank/DDBJ databases">
        <title>Multiphase analysis and comparison of six strains from genera Psychromarinibacter, Lutimaribacter, and Maritimibacter, including a novel species: Psychromarinibacter sediminicola sp. nov.</title>
        <authorList>
            <person name="Wang Y.-H."/>
            <person name="Ye M.-Q."/>
            <person name="Du Z.-J."/>
        </authorList>
    </citation>
    <scope>NUCLEOTIDE SEQUENCE</scope>
    <source>
        <strain evidence="6">C21-152</strain>
    </source>
</reference>
<dbReference type="InterPro" id="IPR006047">
    <property type="entry name" value="GH13_cat_dom"/>
</dbReference>
<dbReference type="NCBIfam" id="TIGR02100">
    <property type="entry name" value="glgX_debranch"/>
    <property type="match status" value="1"/>
</dbReference>
<keyword evidence="2" id="KW-0378">Hydrolase</keyword>
<dbReference type="InterPro" id="IPR004193">
    <property type="entry name" value="Glyco_hydro_13_N"/>
</dbReference>
<protein>
    <submittedName>
        <fullName evidence="6">Glycogen debranching protein GlgX</fullName>
    </submittedName>
</protein>
<comment type="similarity">
    <text evidence="1">Belongs to the glycosyl hydrolase 13 family.</text>
</comment>
<dbReference type="SUPFAM" id="SSF51445">
    <property type="entry name" value="(Trans)glycosidases"/>
    <property type="match status" value="1"/>
</dbReference>
<dbReference type="InterPro" id="IPR014756">
    <property type="entry name" value="Ig_E-set"/>
</dbReference>
<evidence type="ECO:0000256" key="1">
    <source>
        <dbReference type="ARBA" id="ARBA00008061"/>
    </source>
</evidence>
<dbReference type="Gene3D" id="2.60.40.10">
    <property type="entry name" value="Immunoglobulins"/>
    <property type="match status" value="1"/>
</dbReference>
<dbReference type="GO" id="GO:0005980">
    <property type="term" value="P:glycogen catabolic process"/>
    <property type="evidence" value="ECO:0007669"/>
    <property type="project" value="InterPro"/>
</dbReference>
<dbReference type="RefSeq" id="WP_275567496.1">
    <property type="nucleotide sequence ID" value="NZ_JARGYC010000026.1"/>
</dbReference>
<dbReference type="CDD" id="cd02856">
    <property type="entry name" value="E_set_GDE_Isoamylase_N"/>
    <property type="match status" value="1"/>
</dbReference>
<proteinExistence type="inferred from homology"/>
<dbReference type="Proteomes" id="UP001220964">
    <property type="component" value="Unassembled WGS sequence"/>
</dbReference>
<dbReference type="InterPro" id="IPR017853">
    <property type="entry name" value="GH"/>
</dbReference>